<keyword evidence="6 8" id="KW-0456">Lyase</keyword>
<dbReference type="RefSeq" id="WP_013168582.1">
    <property type="nucleotide sequence ID" value="NC_014217.1"/>
</dbReference>
<keyword evidence="14" id="KW-1185">Reference proteome</keyword>
<dbReference type="GO" id="GO:0019353">
    <property type="term" value="P:protoporphyrinogen IX biosynthetic process from glutamate"/>
    <property type="evidence" value="ECO:0007669"/>
    <property type="project" value="TreeGrafter"/>
</dbReference>
<feature type="binding site" evidence="8">
    <location>
        <position position="212"/>
    </location>
    <ligand>
        <name>substrate</name>
    </ligand>
</feature>
<dbReference type="InterPro" id="IPR006361">
    <property type="entry name" value="Uroporphyrinogen_deCO2ase_HemE"/>
</dbReference>
<dbReference type="CDD" id="cd00717">
    <property type="entry name" value="URO-D"/>
    <property type="match status" value="1"/>
</dbReference>
<dbReference type="Pfam" id="PF01208">
    <property type="entry name" value="URO-D"/>
    <property type="match status" value="1"/>
</dbReference>
<evidence type="ECO:0000259" key="11">
    <source>
        <dbReference type="PROSITE" id="PS00906"/>
    </source>
</evidence>
<dbReference type="Proteomes" id="UP000006633">
    <property type="component" value="Chromosome"/>
</dbReference>
<proteinExistence type="inferred from homology"/>
<evidence type="ECO:0000256" key="6">
    <source>
        <dbReference type="ARBA" id="ARBA00023239"/>
    </source>
</evidence>
<dbReference type="EC" id="4.1.1.37" evidence="3 8"/>
<dbReference type="SUPFAM" id="SSF51726">
    <property type="entry name" value="UROD/MetE-like"/>
    <property type="match status" value="1"/>
</dbReference>
<evidence type="ECO:0000256" key="4">
    <source>
        <dbReference type="ARBA" id="ARBA00022490"/>
    </source>
</evidence>
<comment type="caution">
    <text evidence="8">Lacks conserved residue(s) required for the propagation of feature annotation.</text>
</comment>
<feature type="domain" description="Uroporphyrinogen decarboxylase (URO-D)" evidence="12">
    <location>
        <begin position="145"/>
        <end position="161"/>
    </location>
</feature>
<evidence type="ECO:0000313" key="14">
    <source>
        <dbReference type="Proteomes" id="UP000006633"/>
    </source>
</evidence>
<evidence type="ECO:0000256" key="7">
    <source>
        <dbReference type="ARBA" id="ARBA00023244"/>
    </source>
</evidence>
<evidence type="ECO:0000256" key="2">
    <source>
        <dbReference type="ARBA" id="ARBA00009935"/>
    </source>
</evidence>
<evidence type="ECO:0000256" key="1">
    <source>
        <dbReference type="ARBA" id="ARBA00004804"/>
    </source>
</evidence>
<evidence type="ECO:0000256" key="10">
    <source>
        <dbReference type="RuleBase" id="RU004169"/>
    </source>
</evidence>
<evidence type="ECO:0000259" key="12">
    <source>
        <dbReference type="PROSITE" id="PS00907"/>
    </source>
</evidence>
<comment type="subcellular location">
    <subcellularLocation>
        <location evidence="8">Cytoplasm</location>
    </subcellularLocation>
</comment>
<name>D6ZYW2_ANCN5</name>
<dbReference type="EMBL" id="CP002026">
    <property type="protein sequence ID" value="ADH91081.1"/>
    <property type="molecule type" value="Genomic_DNA"/>
</dbReference>
<dbReference type="InterPro" id="IPR038071">
    <property type="entry name" value="UROD/MetE-like_sf"/>
</dbReference>
<dbReference type="STRING" id="639283.Snov_3811"/>
<dbReference type="GO" id="GO:0004853">
    <property type="term" value="F:uroporphyrinogen decarboxylase activity"/>
    <property type="evidence" value="ECO:0007669"/>
    <property type="project" value="UniProtKB-UniRule"/>
</dbReference>
<dbReference type="NCBIfam" id="TIGR01464">
    <property type="entry name" value="hemE"/>
    <property type="match status" value="1"/>
</dbReference>
<dbReference type="InterPro" id="IPR000257">
    <property type="entry name" value="Uroporphyrinogen_deCOase"/>
</dbReference>
<dbReference type="eggNOG" id="COG0407">
    <property type="taxonomic scope" value="Bacteria"/>
</dbReference>
<keyword evidence="7 8" id="KW-0627">Porphyrin biosynthesis</keyword>
<evidence type="ECO:0000256" key="8">
    <source>
        <dbReference type="HAMAP-Rule" id="MF_00218"/>
    </source>
</evidence>
<dbReference type="PROSITE" id="PS00906">
    <property type="entry name" value="UROD_1"/>
    <property type="match status" value="1"/>
</dbReference>
<accession>D6ZYW2</accession>
<dbReference type="KEGG" id="sno:Snov_3811"/>
<dbReference type="AlphaFoldDB" id="D6ZYW2"/>
<evidence type="ECO:0000256" key="9">
    <source>
        <dbReference type="RuleBase" id="RU000554"/>
    </source>
</evidence>
<comment type="subunit">
    <text evidence="8">Homodimer.</text>
</comment>
<feature type="binding site" evidence="8">
    <location>
        <begin position="31"/>
        <end position="35"/>
    </location>
    <ligand>
        <name>substrate</name>
    </ligand>
</feature>
<dbReference type="GO" id="GO:0005829">
    <property type="term" value="C:cytosol"/>
    <property type="evidence" value="ECO:0007669"/>
    <property type="project" value="TreeGrafter"/>
</dbReference>
<comment type="function">
    <text evidence="8">Catalyzes the decarboxylation of four acetate groups of uroporphyrinogen-III to yield coproporphyrinogen-III.</text>
</comment>
<comment type="pathway">
    <text evidence="1 8 9">Porphyrin-containing compound metabolism; protoporphyrin-IX biosynthesis; coproporphyrinogen-III from 5-aminolevulinate: step 4/4.</text>
</comment>
<feature type="site" description="Transition state stabilizer" evidence="8">
    <location>
        <position position="81"/>
    </location>
</feature>
<protein>
    <recommendedName>
        <fullName evidence="3 8">Uroporphyrinogen decarboxylase</fullName>
        <shortName evidence="8">UPD</shortName>
        <shortName evidence="8">URO-D</shortName>
        <ecNumber evidence="3 8">4.1.1.37</ecNumber>
    </recommendedName>
</protein>
<feature type="domain" description="Uroporphyrinogen decarboxylase (URO-D)" evidence="11">
    <location>
        <begin position="26"/>
        <end position="35"/>
    </location>
</feature>
<dbReference type="HAMAP" id="MF_00218">
    <property type="entry name" value="URO_D"/>
    <property type="match status" value="1"/>
</dbReference>
<dbReference type="FunFam" id="3.20.20.210:FF:000007">
    <property type="entry name" value="Uroporphyrinogen decarboxylase"/>
    <property type="match status" value="1"/>
</dbReference>
<comment type="catalytic activity">
    <reaction evidence="8 9">
        <text>uroporphyrinogen III + 4 H(+) = coproporphyrinogen III + 4 CO2</text>
        <dbReference type="Rhea" id="RHEA:19865"/>
        <dbReference type="ChEBI" id="CHEBI:15378"/>
        <dbReference type="ChEBI" id="CHEBI:16526"/>
        <dbReference type="ChEBI" id="CHEBI:57308"/>
        <dbReference type="ChEBI" id="CHEBI:57309"/>
        <dbReference type="EC" id="4.1.1.37"/>
    </reaction>
</comment>
<dbReference type="Gene3D" id="3.20.20.210">
    <property type="match status" value="1"/>
</dbReference>
<evidence type="ECO:0000256" key="5">
    <source>
        <dbReference type="ARBA" id="ARBA00022793"/>
    </source>
</evidence>
<feature type="binding site" evidence="8">
    <location>
        <position position="81"/>
    </location>
    <ligand>
        <name>substrate</name>
    </ligand>
</feature>
<sequence length="350" mass="37996">MKEPGDKAGSSILLQALDGHVPKRTPIWMMRQAGRYLPEYREVREKAGDFLTLCYTPEHAVEVTLQPIRRFGFDAAILFSDILVVPHALGCPLTFEAGEGPRLQPVTDADDLKALRDDLDPSKIDRVLETVSRVRAELPGETALLGFCGAPWTVATYMVAGRGTPDQAPARLAALINPDFFEALIDRLVEASVGYLVGQLRAGADAVQIFDTWSGVLDPESFRRWSIQPIKRIVDGVRAQVPGARIIAFPKGATLAGLTELVLRTGVNGVGLDWTAERRATRLALGGRCALQGNLDPLALIAGGDALDRGIDALMEDFHGAAHIFNLGHGIRPETPITHVERMVAKVRGF</sequence>
<organism evidence="13 14">
    <name type="scientific">Ancylobacter novellus (strain ATCC 8093 / DSM 506 / JCM 20403 / CCM 1077 / IAM 12100 / NBRC 12443 / NCIMB 10456)</name>
    <name type="common">Starkeya novella</name>
    <dbReference type="NCBI Taxonomy" id="639283"/>
    <lineage>
        <taxon>Bacteria</taxon>
        <taxon>Pseudomonadati</taxon>
        <taxon>Pseudomonadota</taxon>
        <taxon>Alphaproteobacteria</taxon>
        <taxon>Hyphomicrobiales</taxon>
        <taxon>Xanthobacteraceae</taxon>
        <taxon>Ancylobacter</taxon>
    </lineage>
</organism>
<dbReference type="PANTHER" id="PTHR21091">
    <property type="entry name" value="METHYLTETRAHYDROFOLATE:HOMOCYSTEINE METHYLTRANSFERASE RELATED"/>
    <property type="match status" value="1"/>
</dbReference>
<reference evidence="13 14" key="1">
    <citation type="journal article" date="2012" name="Stand. Genomic Sci.">
        <title>Complete genome sequence of the facultatively chemolithoautotrophic and methylotrophic alpha Proteobacterium Starkeya novella type strain (ATCC 8093(T)).</title>
        <authorList>
            <person name="Kappler U."/>
            <person name="Davenport K."/>
            <person name="Beatson S."/>
            <person name="Lucas S."/>
            <person name="Lapidus A."/>
            <person name="Copeland A."/>
            <person name="Berry K.W."/>
            <person name="Glavina Del Rio T."/>
            <person name="Hammon N."/>
            <person name="Dalin E."/>
            <person name="Tice H."/>
            <person name="Pitluck S."/>
            <person name="Richardson P."/>
            <person name="Bruce D."/>
            <person name="Goodwin L.A."/>
            <person name="Han C."/>
            <person name="Tapia R."/>
            <person name="Detter J.C."/>
            <person name="Chang Y.J."/>
            <person name="Jeffries C.D."/>
            <person name="Land M."/>
            <person name="Hauser L."/>
            <person name="Kyrpides N.C."/>
            <person name="Goker M."/>
            <person name="Ivanova N."/>
            <person name="Klenk H.P."/>
            <person name="Woyke T."/>
        </authorList>
    </citation>
    <scope>NUCLEOTIDE SEQUENCE [LARGE SCALE GENOMIC DNA]</scope>
    <source>
        <strain evidence="14">ATCC 8093 / DSM 506 / JCM 20403 / CCM 1077 / IAM 12100 / NBRC 12443 / NCIMB 10456</strain>
    </source>
</reference>
<dbReference type="UniPathway" id="UPA00251">
    <property type="reaction ID" value="UER00321"/>
</dbReference>
<dbReference type="PROSITE" id="PS00907">
    <property type="entry name" value="UROD_2"/>
    <property type="match status" value="1"/>
</dbReference>
<gene>
    <name evidence="8" type="primary">hemE</name>
    <name evidence="13" type="ordered locus">Snov_3811</name>
</gene>
<keyword evidence="5 8" id="KW-0210">Decarboxylase</keyword>
<feature type="binding site" evidence="8">
    <location>
        <position position="329"/>
    </location>
    <ligand>
        <name>substrate</name>
    </ligand>
</feature>
<dbReference type="PANTHER" id="PTHR21091:SF169">
    <property type="entry name" value="UROPORPHYRINOGEN DECARBOXYLASE"/>
    <property type="match status" value="1"/>
</dbReference>
<feature type="binding site" evidence="8">
    <location>
        <position position="157"/>
    </location>
    <ligand>
        <name>substrate</name>
    </ligand>
</feature>
<keyword evidence="4 8" id="KW-0963">Cytoplasm</keyword>
<dbReference type="HOGENOM" id="CLU_040933_0_0_5"/>
<evidence type="ECO:0000313" key="13">
    <source>
        <dbReference type="EMBL" id="ADH91081.1"/>
    </source>
</evidence>
<comment type="similarity">
    <text evidence="2 8 10">Belongs to the uroporphyrinogen decarboxylase family.</text>
</comment>
<dbReference type="OrthoDB" id="9806656at2"/>
<evidence type="ECO:0000256" key="3">
    <source>
        <dbReference type="ARBA" id="ARBA00012288"/>
    </source>
</evidence>